<dbReference type="InterPro" id="IPR002937">
    <property type="entry name" value="Amino_oxidase"/>
</dbReference>
<accession>A0A2M8QE61</accession>
<dbReference type="PANTHER" id="PTHR43734:SF7">
    <property type="entry name" value="4,4'-DIAPONEUROSPORENE OXYGENASE"/>
    <property type="match status" value="1"/>
</dbReference>
<evidence type="ECO:0000256" key="4">
    <source>
        <dbReference type="ARBA" id="ARBA00037901"/>
    </source>
</evidence>
<dbReference type="NCBIfam" id="TIGR02734">
    <property type="entry name" value="crtI_fam"/>
    <property type="match status" value="1"/>
</dbReference>
<evidence type="ECO:0000256" key="2">
    <source>
        <dbReference type="ARBA" id="ARBA00022746"/>
    </source>
</evidence>
<comment type="similarity">
    <text evidence="5">Belongs to the carotenoid/retinoid oxidoreductase family. CrtP subfamily.</text>
</comment>
<comment type="cofactor">
    <cofactor evidence="1">
        <name>FAD</name>
        <dbReference type="ChEBI" id="CHEBI:57692"/>
    </cofactor>
</comment>
<evidence type="ECO:0000256" key="7">
    <source>
        <dbReference type="ARBA" id="ARBA00041900"/>
    </source>
</evidence>
<name>A0A2M8QE61_9CHLR</name>
<dbReference type="Proteomes" id="UP000230790">
    <property type="component" value="Unassembled WGS sequence"/>
</dbReference>
<evidence type="ECO:0000313" key="13">
    <source>
        <dbReference type="Proteomes" id="UP000230790"/>
    </source>
</evidence>
<evidence type="ECO:0000256" key="3">
    <source>
        <dbReference type="ARBA" id="ARBA00023002"/>
    </source>
</evidence>
<evidence type="ECO:0000256" key="5">
    <source>
        <dbReference type="ARBA" id="ARBA00038194"/>
    </source>
</evidence>
<feature type="domain" description="Amine oxidase" evidence="11">
    <location>
        <begin position="12"/>
        <end position="488"/>
    </location>
</feature>
<comment type="pathway">
    <text evidence="4">Carotenoid biosynthesis; staphyloxanthin biosynthesis; staphyloxanthin from farnesyl diphosphate: step 3/5.</text>
</comment>
<comment type="catalytic activity">
    <reaction evidence="9">
        <text>all-trans-4,4'-diaponeurosporene + 2 AH2 + 2 O2 = 4,4'-diaponeurosporenal + 2 A + 3 H2O</text>
        <dbReference type="Rhea" id="RHEA:56104"/>
        <dbReference type="ChEBI" id="CHEBI:13193"/>
        <dbReference type="ChEBI" id="CHEBI:15377"/>
        <dbReference type="ChEBI" id="CHEBI:15379"/>
        <dbReference type="ChEBI" id="CHEBI:17499"/>
        <dbReference type="ChEBI" id="CHEBI:62743"/>
        <dbReference type="ChEBI" id="CHEBI:79065"/>
    </reaction>
</comment>
<keyword evidence="3 10" id="KW-0560">Oxidoreductase</keyword>
<evidence type="ECO:0000256" key="10">
    <source>
        <dbReference type="RuleBase" id="RU362075"/>
    </source>
</evidence>
<dbReference type="AlphaFoldDB" id="A0A2M8QE61"/>
<proteinExistence type="inferred from homology"/>
<dbReference type="GO" id="GO:0016117">
    <property type="term" value="P:carotenoid biosynthetic process"/>
    <property type="evidence" value="ECO:0007669"/>
    <property type="project" value="UniProtKB-KW"/>
</dbReference>
<dbReference type="SUPFAM" id="SSF51905">
    <property type="entry name" value="FAD/NAD(P)-binding domain"/>
    <property type="match status" value="1"/>
</dbReference>
<dbReference type="InterPro" id="IPR036188">
    <property type="entry name" value="FAD/NAD-bd_sf"/>
</dbReference>
<evidence type="ECO:0000256" key="6">
    <source>
        <dbReference type="ARBA" id="ARBA00039159"/>
    </source>
</evidence>
<evidence type="ECO:0000313" key="12">
    <source>
        <dbReference type="EMBL" id="PJF48091.1"/>
    </source>
</evidence>
<evidence type="ECO:0000256" key="8">
    <source>
        <dbReference type="ARBA" id="ARBA00042619"/>
    </source>
</evidence>
<gene>
    <name evidence="12" type="ORF">CUN48_05155</name>
</gene>
<sequence length="493" mass="54983">MKTDVIVIGAGIGGLSAAIRLAAHGYRVTLLEKLDRPGGKMGEVRAEGFRWDTGPSVITMRHVYEGLFADAGRDLRDYLDLVPLQPITRYFWRDGATIDAVADEEAMCENIRRAFGPRDVDGYRRFMRYTRRLYEVVSGPFLYRQKPTLRDLASLPVGDVLRIDALRTMHQAIRAHFRDPHLVQLFDRFATYNGSSPYRAPATLNVIAYVEMAQGAWYPRGGIFRLARAWERLASELGVELRYNSPAQEICIASGRACGVRLMSGETIRADAVVCNVDYTWARETLIPDRARRKDTPEPSCSGFVLLLGIRGAHDALAHHNIFFTPDYRREFDDIFVRRIAPRDPTLYVCITSKTDPDHAPPGCENWFVLINAPYLSEAYDWRAEAERYAQHIKGLLVANLGRIAPLSDAQGLVQVERRLTPLDLQATYGGHQGAIYGFSSNTRTAAFMRPGNRDGTIGRLYFASGSVHPGGGVPLVTLSGIAAAQCVEEDSQ</sequence>
<dbReference type="Pfam" id="PF01593">
    <property type="entry name" value="Amino_oxidase"/>
    <property type="match status" value="1"/>
</dbReference>
<evidence type="ECO:0000256" key="9">
    <source>
        <dbReference type="ARBA" id="ARBA00048532"/>
    </source>
</evidence>
<reference evidence="12 13" key="1">
    <citation type="submission" date="2017-11" db="EMBL/GenBank/DDBJ databases">
        <title>Evolution of Phototrophy in the Chloroflexi Phylum Driven by Horizontal Gene Transfer.</title>
        <authorList>
            <person name="Ward L.M."/>
            <person name="Hemp J."/>
            <person name="Shih P.M."/>
            <person name="Mcglynn S.E."/>
            <person name="Fischer W."/>
        </authorList>
    </citation>
    <scope>NUCLEOTIDE SEQUENCE [LARGE SCALE GENOMIC DNA]</scope>
    <source>
        <strain evidence="12">JP3_7</strain>
    </source>
</reference>
<dbReference type="InterPro" id="IPR014105">
    <property type="entry name" value="Carotenoid/retinoid_OxRdtase"/>
</dbReference>
<comment type="caution">
    <text evidence="12">The sequence shown here is derived from an EMBL/GenBank/DDBJ whole genome shotgun (WGS) entry which is preliminary data.</text>
</comment>
<keyword evidence="2 10" id="KW-0125">Carotenoid biosynthesis</keyword>
<dbReference type="GO" id="GO:0016491">
    <property type="term" value="F:oxidoreductase activity"/>
    <property type="evidence" value="ECO:0007669"/>
    <property type="project" value="UniProtKB-KW"/>
</dbReference>
<dbReference type="EMBL" id="PGTN01000024">
    <property type="protein sequence ID" value="PJF48091.1"/>
    <property type="molecule type" value="Genomic_DNA"/>
</dbReference>
<evidence type="ECO:0000256" key="1">
    <source>
        <dbReference type="ARBA" id="ARBA00001974"/>
    </source>
</evidence>
<evidence type="ECO:0000259" key="11">
    <source>
        <dbReference type="Pfam" id="PF01593"/>
    </source>
</evidence>
<organism evidence="12 13">
    <name type="scientific">Candidatus Thermofonsia Clade 3 bacterium</name>
    <dbReference type="NCBI Taxonomy" id="2364212"/>
    <lineage>
        <taxon>Bacteria</taxon>
        <taxon>Bacillati</taxon>
        <taxon>Chloroflexota</taxon>
        <taxon>Candidatus Thermofontia</taxon>
        <taxon>Candidatus Thermofonsia Clade 3</taxon>
    </lineage>
</organism>
<dbReference type="Gene3D" id="3.50.50.60">
    <property type="entry name" value="FAD/NAD(P)-binding domain"/>
    <property type="match status" value="2"/>
</dbReference>
<protein>
    <recommendedName>
        <fullName evidence="6">4,4'-diaponeurosporene oxygenase</fullName>
    </recommendedName>
    <alternativeName>
        <fullName evidence="7">4,4'-diaponeurosporene oxidase</fullName>
    </alternativeName>
    <alternativeName>
        <fullName evidence="8">Carotenoid oxidase</fullName>
    </alternativeName>
</protein>
<dbReference type="PANTHER" id="PTHR43734">
    <property type="entry name" value="PHYTOENE DESATURASE"/>
    <property type="match status" value="1"/>
</dbReference>